<protein>
    <submittedName>
        <fullName evidence="2">Hemolysins and related proteins containing CBS domains</fullName>
    </submittedName>
</protein>
<feature type="non-terminal residue" evidence="2">
    <location>
        <position position="1"/>
    </location>
</feature>
<name>A0A6J4Q935_9ACTN</name>
<feature type="compositionally biased region" description="Low complexity" evidence="1">
    <location>
        <begin position="342"/>
        <end position="356"/>
    </location>
</feature>
<dbReference type="EMBL" id="CADCVB010000145">
    <property type="protein sequence ID" value="CAA9437389.1"/>
    <property type="molecule type" value="Genomic_DNA"/>
</dbReference>
<feature type="compositionally biased region" description="Basic residues" evidence="1">
    <location>
        <begin position="410"/>
        <end position="435"/>
    </location>
</feature>
<evidence type="ECO:0000256" key="1">
    <source>
        <dbReference type="SAM" id="MobiDB-lite"/>
    </source>
</evidence>
<gene>
    <name evidence="2" type="ORF">AVDCRST_MAG78-2130</name>
</gene>
<organism evidence="2">
    <name type="scientific">uncultured Rubrobacteraceae bacterium</name>
    <dbReference type="NCBI Taxonomy" id="349277"/>
    <lineage>
        <taxon>Bacteria</taxon>
        <taxon>Bacillati</taxon>
        <taxon>Actinomycetota</taxon>
        <taxon>Rubrobacteria</taxon>
        <taxon>Rubrobacterales</taxon>
        <taxon>Rubrobacteraceae</taxon>
        <taxon>environmental samples</taxon>
    </lineage>
</organism>
<feature type="compositionally biased region" description="Basic and acidic residues" evidence="1">
    <location>
        <begin position="1"/>
        <end position="10"/>
    </location>
</feature>
<feature type="compositionally biased region" description="Basic and acidic residues" evidence="1">
    <location>
        <begin position="196"/>
        <end position="217"/>
    </location>
</feature>
<feature type="compositionally biased region" description="Low complexity" evidence="1">
    <location>
        <begin position="271"/>
        <end position="286"/>
    </location>
</feature>
<accession>A0A6J4Q935</accession>
<feature type="region of interest" description="Disordered" evidence="1">
    <location>
        <begin position="1"/>
        <end position="435"/>
    </location>
</feature>
<dbReference type="AlphaFoldDB" id="A0A6J4Q935"/>
<evidence type="ECO:0000313" key="2">
    <source>
        <dbReference type="EMBL" id="CAA9437389.1"/>
    </source>
</evidence>
<feature type="compositionally biased region" description="Low complexity" evidence="1">
    <location>
        <begin position="77"/>
        <end position="90"/>
    </location>
</feature>
<feature type="compositionally biased region" description="Basic residues" evidence="1">
    <location>
        <begin position="316"/>
        <end position="341"/>
    </location>
</feature>
<reference evidence="2" key="1">
    <citation type="submission" date="2020-02" db="EMBL/GenBank/DDBJ databases">
        <authorList>
            <person name="Meier V. D."/>
        </authorList>
    </citation>
    <scope>NUCLEOTIDE SEQUENCE</scope>
    <source>
        <strain evidence="2">AVDCRST_MAG78</strain>
    </source>
</reference>
<feature type="non-terminal residue" evidence="2">
    <location>
        <position position="435"/>
    </location>
</feature>
<proteinExistence type="predicted"/>
<sequence length="435" mass="46663">DPGDRGRGRADGAQQPLRHVGDGDGVGPPRALEGACRERRPGGTRGARARRGSQPVPLHRTDRDFPHRRPGRRLRRSGPGWPARGGLADRAGGGALRRGHRLRPRGRVDHLPLPGRRRAGTQAPGPGRPGDRGLAGRRPDGLSLDPGLAGGMVSGRLHQRGAAADESEPLRRSAGKRAGGRDPPRGGRPRGRLRGRREGPRAARPEARRPAGTRADDAASEGRLARRRPSPKGAPAGDRGEPALVVPGGPGQPRRPAGTRVDQGRLGAWGRRGPPRLADAPALRAGGRPGDQGAQSLQAVGNHRRRGGGRAWQLRGTRHPHRRPRSPRRRRRRRRRTRRGSTRGSGPSGRLAAGRRAAGGRRVEGAPRALGTAPRGRGGLPDGRRHGHGRPRTGARGERRLRLGGLALRGRGHGRQPRRQGARHASGRYRRRRAL</sequence>